<name>A0A3M3S0G0_9PSED</name>
<organism evidence="1 2">
    <name type="scientific">Pseudomonas syringae pv. apii</name>
    <dbReference type="NCBI Taxonomy" id="81036"/>
    <lineage>
        <taxon>Bacteria</taxon>
        <taxon>Pseudomonadati</taxon>
        <taxon>Pseudomonadota</taxon>
        <taxon>Gammaproteobacteria</taxon>
        <taxon>Pseudomonadales</taxon>
        <taxon>Pseudomonadaceae</taxon>
        <taxon>Pseudomonas</taxon>
    </lineage>
</organism>
<sequence length="330" mass="37312">MAYHHSQKSYDEIKNEINNGNESPQDKLDACAYSILVQLFSIIEPELVGRYTAQFTKSLNDKINKNTITLYTYDKTNERVAELLKLYKINVNLERIEKNIKLNYFMSQFKLLYFNGAASSPPPIAKQDLVRTLSTLLAHAKLANEPGEQCIAVAEDEHHNLYVTGNGLWSFGVDFPEKNIILEHNEGPSVAGVISELTPGKVTPWFSSSSATSLAFTLISPDIIAEYAVRSVNFISPTNGDSNGLFHCEMQLIDYLIEHEIFPLRRYIGVSKPCCTHCRNNLLACGLENWTNHPARGPDPKLNAVVAIGHNTYRDLTKIENYRKRIRELY</sequence>
<protein>
    <submittedName>
        <fullName evidence="1">Uncharacterized protein</fullName>
    </submittedName>
</protein>
<dbReference type="InterPro" id="IPR027796">
    <property type="entry name" value="OTT_1508_deam-like"/>
</dbReference>
<gene>
    <name evidence="1" type="ORF">ALQ49_01618</name>
</gene>
<reference evidence="1 2" key="1">
    <citation type="submission" date="2018-08" db="EMBL/GenBank/DDBJ databases">
        <title>Recombination of ecologically and evolutionarily significant loci maintains genetic cohesion in the Pseudomonas syringae species complex.</title>
        <authorList>
            <person name="Dillon M."/>
            <person name="Thakur S."/>
            <person name="Almeida R.N.D."/>
            <person name="Weir B.S."/>
            <person name="Guttman D.S."/>
        </authorList>
    </citation>
    <scope>NUCLEOTIDE SEQUENCE [LARGE SCALE GENOMIC DNA]</scope>
    <source>
        <strain evidence="1 2">1089_5</strain>
    </source>
</reference>
<evidence type="ECO:0000313" key="2">
    <source>
        <dbReference type="Proteomes" id="UP000278062"/>
    </source>
</evidence>
<evidence type="ECO:0000313" key="1">
    <source>
        <dbReference type="EMBL" id="RMO02194.1"/>
    </source>
</evidence>
<accession>A0A3M3S0G0</accession>
<dbReference type="Pfam" id="PF14441">
    <property type="entry name" value="OTT_1508_deam"/>
    <property type="match status" value="1"/>
</dbReference>
<dbReference type="AlphaFoldDB" id="A0A3M3S0G0"/>
<dbReference type="EMBL" id="RBPL01000017">
    <property type="protein sequence ID" value="RMO02194.1"/>
    <property type="molecule type" value="Genomic_DNA"/>
</dbReference>
<proteinExistence type="predicted"/>
<dbReference type="RefSeq" id="WP_074843526.1">
    <property type="nucleotide sequence ID" value="NZ_RBPB01000103.1"/>
</dbReference>
<comment type="caution">
    <text evidence="1">The sequence shown here is derived from an EMBL/GenBank/DDBJ whole genome shotgun (WGS) entry which is preliminary data.</text>
</comment>
<dbReference type="Proteomes" id="UP000278062">
    <property type="component" value="Unassembled WGS sequence"/>
</dbReference>